<sequence>MRAVLSGGRRIKRRCRAPGTTLFNDPRLARKRTGAPGALSGIDERVGRSGPVRSDSDQPLRC</sequence>
<gene>
    <name evidence="2" type="ORF">XAC3562_870013</name>
</gene>
<protein>
    <submittedName>
        <fullName evidence="2">Uncharacterized protein</fullName>
    </submittedName>
</protein>
<dbReference type="EMBL" id="CCXZ01000185">
    <property type="protein sequence ID" value="CEG18639.1"/>
    <property type="molecule type" value="Genomic_DNA"/>
</dbReference>
<feature type="region of interest" description="Disordered" evidence="1">
    <location>
        <begin position="1"/>
        <end position="62"/>
    </location>
</feature>
<dbReference type="AlphaFoldDB" id="A0A0U5FNJ9"/>
<organism evidence="2 3">
    <name type="scientific">Xanthomonas citri pv. citri</name>
    <dbReference type="NCBI Taxonomy" id="611301"/>
    <lineage>
        <taxon>Bacteria</taxon>
        <taxon>Pseudomonadati</taxon>
        <taxon>Pseudomonadota</taxon>
        <taxon>Gammaproteobacteria</taxon>
        <taxon>Lysobacterales</taxon>
        <taxon>Lysobacteraceae</taxon>
        <taxon>Xanthomonas</taxon>
    </lineage>
</organism>
<dbReference type="Proteomes" id="UP000052230">
    <property type="component" value="Unassembled WGS sequence"/>
</dbReference>
<accession>A0A0U5FNJ9</accession>
<evidence type="ECO:0000313" key="2">
    <source>
        <dbReference type="EMBL" id="CEG18639.1"/>
    </source>
</evidence>
<evidence type="ECO:0000256" key="1">
    <source>
        <dbReference type="SAM" id="MobiDB-lite"/>
    </source>
</evidence>
<proteinExistence type="predicted"/>
<name>A0A0U5FNJ9_XANCI</name>
<comment type="caution">
    <text evidence="2">The sequence shown here is derived from an EMBL/GenBank/DDBJ whole genome shotgun (WGS) entry which is preliminary data.</text>
</comment>
<evidence type="ECO:0000313" key="3">
    <source>
        <dbReference type="Proteomes" id="UP000052230"/>
    </source>
</evidence>
<reference evidence="2 3" key="1">
    <citation type="submission" date="2014-09" db="EMBL/GenBank/DDBJ databases">
        <authorList>
            <person name="Regsiter A."/>
        </authorList>
    </citation>
    <scope>NUCLEOTIDE SEQUENCE [LARGE SCALE GENOMIC DNA]</scope>
</reference>
<keyword evidence="3" id="KW-1185">Reference proteome</keyword>